<sequence length="135" mass="14821">MALRFCFASRFVPRPTPSPAAWRSETPMPGAPKKGPPGHRVANNLRTGQQLAQGRKRYEPRMRAARTKGLRVDITVAQPRLSAMGLLPSPTWDFCPVPGQRAGDAPTFTTLSVWYSTFEYGGTLSVIQALLPITL</sequence>
<accession>A0A1I7GFV1</accession>
<reference evidence="3" key="1">
    <citation type="submission" date="2016-10" db="EMBL/GenBank/DDBJ databases">
        <authorList>
            <person name="Varghese N."/>
        </authorList>
    </citation>
    <scope>NUCLEOTIDE SEQUENCE [LARGE SCALE GENOMIC DNA]</scope>
    <source>
        <strain evidence="3">DSM 17980</strain>
    </source>
</reference>
<feature type="region of interest" description="Disordered" evidence="1">
    <location>
        <begin position="16"/>
        <end position="64"/>
    </location>
</feature>
<dbReference type="AlphaFoldDB" id="A0A1I7GFV1"/>
<protein>
    <submittedName>
        <fullName evidence="2">Uncharacterized protein</fullName>
    </submittedName>
</protein>
<dbReference type="Proteomes" id="UP000183508">
    <property type="component" value="Unassembled WGS sequence"/>
</dbReference>
<organism evidence="2 3">
    <name type="scientific">Alicyclobacillus macrosporangiidus</name>
    <dbReference type="NCBI Taxonomy" id="392015"/>
    <lineage>
        <taxon>Bacteria</taxon>
        <taxon>Bacillati</taxon>
        <taxon>Bacillota</taxon>
        <taxon>Bacilli</taxon>
        <taxon>Bacillales</taxon>
        <taxon>Alicyclobacillaceae</taxon>
        <taxon>Alicyclobacillus</taxon>
    </lineage>
</organism>
<dbReference type="EMBL" id="FPBV01000002">
    <property type="protein sequence ID" value="SFU47136.1"/>
    <property type="molecule type" value="Genomic_DNA"/>
</dbReference>
<keyword evidence="3" id="KW-1185">Reference proteome</keyword>
<evidence type="ECO:0000313" key="3">
    <source>
        <dbReference type="Proteomes" id="UP000183508"/>
    </source>
</evidence>
<evidence type="ECO:0000256" key="1">
    <source>
        <dbReference type="SAM" id="MobiDB-lite"/>
    </source>
</evidence>
<gene>
    <name evidence="2" type="ORF">SAMN05421543_102174</name>
</gene>
<name>A0A1I7GFV1_9BACL</name>
<evidence type="ECO:0000313" key="2">
    <source>
        <dbReference type="EMBL" id="SFU47136.1"/>
    </source>
</evidence>
<proteinExistence type="predicted"/>
<dbReference type="STRING" id="392015.SAMN05421543_102174"/>